<evidence type="ECO:0000256" key="2">
    <source>
        <dbReference type="ARBA" id="ARBA00022737"/>
    </source>
</evidence>
<keyword evidence="1" id="KW-0732">Signal</keyword>
<dbReference type="PROSITE" id="PS50912">
    <property type="entry name" value="EAR"/>
    <property type="match status" value="3"/>
</dbReference>
<dbReference type="SUPFAM" id="SSF51004">
    <property type="entry name" value="C-terminal (heme d1) domain of cytochrome cd1-nitrite reductase"/>
    <property type="match status" value="1"/>
</dbReference>
<dbReference type="PANTHER" id="PTHR15261:SF4">
    <property type="entry name" value="THROMBOSPONDIN-TYPE LAMININ G DOMAIN AND EAR REPEAT-CONTAINING PROTEIN"/>
    <property type="match status" value="1"/>
</dbReference>
<dbReference type="KEGG" id="led:BBK82_31550"/>
<dbReference type="GO" id="GO:0007165">
    <property type="term" value="P:signal transduction"/>
    <property type="evidence" value="ECO:0007669"/>
    <property type="project" value="TreeGrafter"/>
</dbReference>
<keyword evidence="2" id="KW-0677">Repeat</keyword>
<organism evidence="3 4">
    <name type="scientific">Lentzea guizhouensis</name>
    <dbReference type="NCBI Taxonomy" id="1586287"/>
    <lineage>
        <taxon>Bacteria</taxon>
        <taxon>Bacillati</taxon>
        <taxon>Actinomycetota</taxon>
        <taxon>Actinomycetes</taxon>
        <taxon>Pseudonocardiales</taxon>
        <taxon>Pseudonocardiaceae</taxon>
        <taxon>Lentzea</taxon>
    </lineage>
</organism>
<dbReference type="STRING" id="1586287.BBK82_31550"/>
<reference evidence="3 4" key="1">
    <citation type="submission" date="2016-07" db="EMBL/GenBank/DDBJ databases">
        <title>Complete genome sequence of the Lentzea guizhouensis DHS C013.</title>
        <authorList>
            <person name="Cao C."/>
        </authorList>
    </citation>
    <scope>NUCLEOTIDE SEQUENCE [LARGE SCALE GENOMIC DNA]</scope>
    <source>
        <strain evidence="3 4">DHS C013</strain>
    </source>
</reference>
<dbReference type="AlphaFoldDB" id="A0A1B2HZP1"/>
<dbReference type="InterPro" id="IPR009039">
    <property type="entry name" value="EAR"/>
</dbReference>
<evidence type="ECO:0000313" key="4">
    <source>
        <dbReference type="Proteomes" id="UP000093053"/>
    </source>
</evidence>
<gene>
    <name evidence="3" type="ORF">BBK82_31550</name>
</gene>
<dbReference type="Pfam" id="PF03736">
    <property type="entry name" value="EPTP"/>
    <property type="match status" value="3"/>
</dbReference>
<dbReference type="EMBL" id="CP016793">
    <property type="protein sequence ID" value="ANZ43173.1"/>
    <property type="molecule type" value="Genomic_DNA"/>
</dbReference>
<evidence type="ECO:0000256" key="1">
    <source>
        <dbReference type="ARBA" id="ARBA00022729"/>
    </source>
</evidence>
<dbReference type="Proteomes" id="UP000093053">
    <property type="component" value="Chromosome"/>
</dbReference>
<evidence type="ECO:0000313" key="3">
    <source>
        <dbReference type="EMBL" id="ANZ43173.1"/>
    </source>
</evidence>
<protein>
    <recommendedName>
        <fullName evidence="5">EPTP domain-containing protein</fullName>
    </recommendedName>
</protein>
<name>A0A1B2HZP1_9PSEU</name>
<sequence>MAVHQRLKTSGARSAHVFRTGRGLHLVVPQLAEDLPDRPADMNGGNADVDALLYRWEAERFVEVDRLPCPSGEDALSFRSGGRTYLAFANLRTGKGPYETDVDSLIYREDDDGEWTVDEALPTFGAKQWHHFAVGDREFLALAQGLTMPGLSPKGHGRSVVFERIDGRWREFQVLGGRWGYNWADFRVGAHHFLAYADHVSPSVVYRWDGTSFVPYQTFAERFGRSFQHFTQDGDEWLAFACINGDSTLHRWNGELFELHQTLGGQGGREFELFRHGDGLYLVRVCFVQGNPPTPRTDLMSQLYRWDNGKFDVVEEFPTCGGTDASYFQADGRDFLVVANSLTPDLRFRQDTVVYELSLDNA</sequence>
<dbReference type="PANTHER" id="PTHR15261">
    <property type="entry name" value="THROMBOSPONDIN-TYPE LAMININ G DOMAIN AND EAR REPEAT-CONTAINING"/>
    <property type="match status" value="1"/>
</dbReference>
<proteinExistence type="predicted"/>
<dbReference type="InterPro" id="IPR005492">
    <property type="entry name" value="EPTP"/>
</dbReference>
<accession>A0A1B2HZP1</accession>
<evidence type="ECO:0008006" key="5">
    <source>
        <dbReference type="Google" id="ProtNLM"/>
    </source>
</evidence>
<keyword evidence="4" id="KW-1185">Reference proteome</keyword>
<dbReference type="InterPro" id="IPR011048">
    <property type="entry name" value="Haem_d1_sf"/>
</dbReference>